<evidence type="ECO:0000313" key="1">
    <source>
        <dbReference type="EMBL" id="AAS54798.2"/>
    </source>
</evidence>
<dbReference type="Proteomes" id="UP000000591">
    <property type="component" value="Chromosome VII"/>
</dbReference>
<gene>
    <name evidence="1" type="ORF">AGOS_AGR308W</name>
</gene>
<accession>Q74Z95</accession>
<dbReference type="OrthoDB" id="4063341at2759"/>
<protein>
    <submittedName>
        <fullName evidence="1">AGR308Wp</fullName>
    </submittedName>
</protein>
<dbReference type="KEGG" id="ago:AGOS_AGR308W"/>
<reference evidence="1 2" key="1">
    <citation type="journal article" date="2004" name="Science">
        <title>The Ashbya gossypii genome as a tool for mapping the ancient Saccharomyces cerevisiae genome.</title>
        <authorList>
            <person name="Dietrich F.S."/>
            <person name="Voegeli S."/>
            <person name="Brachat S."/>
            <person name="Lerch A."/>
            <person name="Gates K."/>
            <person name="Steiner S."/>
            <person name="Mohr C."/>
            <person name="Pohlmann R."/>
            <person name="Luedi P."/>
            <person name="Choi S."/>
            <person name="Wing R.A."/>
            <person name="Flavier A."/>
            <person name="Gaffney T.D."/>
            <person name="Philippsen P."/>
        </authorList>
    </citation>
    <scope>NUCLEOTIDE SEQUENCE [LARGE SCALE GENOMIC DNA]</scope>
    <source>
        <strain evidence="2">ATCC 10895 / CBS 109.51 / FGSC 9923 / NRRL Y-1056</strain>
    </source>
</reference>
<dbReference type="FunCoup" id="Q74Z95">
    <property type="interactions" value="13"/>
</dbReference>
<dbReference type="OMA" id="KWAVWRQ"/>
<dbReference type="RefSeq" id="NP_986974.2">
    <property type="nucleotide sequence ID" value="NM_212036.2"/>
</dbReference>
<proteinExistence type="predicted"/>
<dbReference type="GeneID" id="4623277"/>
<dbReference type="EMBL" id="AE016820">
    <property type="protein sequence ID" value="AAS54798.2"/>
    <property type="molecule type" value="Genomic_DNA"/>
</dbReference>
<evidence type="ECO:0000313" key="2">
    <source>
        <dbReference type="Proteomes" id="UP000000591"/>
    </source>
</evidence>
<name>Q74Z95_EREGS</name>
<dbReference type="HOGENOM" id="CLU_062488_0_0_1"/>
<dbReference type="eggNOG" id="ENOG502S3DC">
    <property type="taxonomic scope" value="Eukaryota"/>
</dbReference>
<dbReference type="InParanoid" id="Q74Z95"/>
<reference evidence="2" key="2">
    <citation type="journal article" date="2013" name="G3 (Bethesda)">
        <title>Genomes of Ashbya fungi isolated from insects reveal four mating-type loci, numerous translocations, lack of transposons, and distinct gene duplications.</title>
        <authorList>
            <person name="Dietrich F.S."/>
            <person name="Voegeli S."/>
            <person name="Kuo S."/>
            <person name="Philippsen P."/>
        </authorList>
    </citation>
    <scope>GENOME REANNOTATION</scope>
    <source>
        <strain evidence="2">ATCC 10895 / CBS 109.51 / FGSC 9923 / NRRL Y-1056</strain>
    </source>
</reference>
<keyword evidence="2" id="KW-1185">Reference proteome</keyword>
<organism evidence="1 2">
    <name type="scientific">Eremothecium gossypii (strain ATCC 10895 / CBS 109.51 / FGSC 9923 / NRRL Y-1056)</name>
    <name type="common">Yeast</name>
    <name type="synonym">Ashbya gossypii</name>
    <dbReference type="NCBI Taxonomy" id="284811"/>
    <lineage>
        <taxon>Eukaryota</taxon>
        <taxon>Fungi</taxon>
        <taxon>Dikarya</taxon>
        <taxon>Ascomycota</taxon>
        <taxon>Saccharomycotina</taxon>
        <taxon>Saccharomycetes</taxon>
        <taxon>Saccharomycetales</taxon>
        <taxon>Saccharomycetaceae</taxon>
        <taxon>Eremothecium</taxon>
    </lineage>
</organism>
<dbReference type="AlphaFoldDB" id="Q74Z95"/>
<sequence length="330" mass="35519">MATLTVQQIIELVTREQDIRASIARVARVLKVGGLLIVWRALRGGAGAAARLAAAAATVATAYPWLLRATGSRWAAWNGTIGAGLALAGGVPEWLASYVAVEAAANAGAGLDAAVGKAGPRTRVLLKQAVAAVLVVALHQATVKAGLASRALFARRSFAMDFALFYGVWNALSLGRMAKQALLGGRRVPERRRATADADEELAPNAQHLVRRLRELNELAGAGSERVEKLLGGTVGRNFTICLKWAIWRQTVSWLFNCRPVRNVGGSQKVAVIMLSFLALNGDEYLNVNGRMLRFLLRSVVTQLLAARDPLLRPLLMVAGLNLEFYFYGR</sequence>